<keyword evidence="1" id="KW-0812">Transmembrane</keyword>
<accession>A0A840D8A7</accession>
<organism evidence="2 3">
    <name type="scientific">Bacteroides reticulotermitis</name>
    <dbReference type="NCBI Taxonomy" id="1133319"/>
    <lineage>
        <taxon>Bacteria</taxon>
        <taxon>Pseudomonadati</taxon>
        <taxon>Bacteroidota</taxon>
        <taxon>Bacteroidia</taxon>
        <taxon>Bacteroidales</taxon>
        <taxon>Bacteroidaceae</taxon>
        <taxon>Bacteroides</taxon>
    </lineage>
</organism>
<reference evidence="2" key="1">
    <citation type="submission" date="2020-08" db="EMBL/GenBank/DDBJ databases">
        <title>Genomic Encyclopedia of Type Strains, Phase IV (KMG-IV): sequencing the most valuable type-strain genomes for metagenomic binning, comparative biology and taxonomic classification.</title>
        <authorList>
            <person name="Goeker M."/>
        </authorList>
    </citation>
    <scope>NUCLEOTIDE SEQUENCE [LARGE SCALE GENOMIC DNA]</scope>
    <source>
        <strain evidence="2">DSM 105720</strain>
    </source>
</reference>
<evidence type="ECO:0000313" key="2">
    <source>
        <dbReference type="EMBL" id="MBB4045694.1"/>
    </source>
</evidence>
<dbReference type="EMBL" id="JACIER010000017">
    <property type="protein sequence ID" value="MBB4045694.1"/>
    <property type="molecule type" value="Genomic_DNA"/>
</dbReference>
<gene>
    <name evidence="2" type="ORF">GGR06_003513</name>
</gene>
<sequence length="85" mass="9665">MHNFGETCIKTSFLCIKAKKTFGEGSSAYLFYEDALFCEWPVMEFGDSGMIYGIAPACLFLFFLLHSFVSSLAAIYSYDYSYTKE</sequence>
<comment type="caution">
    <text evidence="2">The sequence shown here is derived from an EMBL/GenBank/DDBJ whole genome shotgun (WGS) entry which is preliminary data.</text>
</comment>
<protein>
    <submittedName>
        <fullName evidence="2">Uncharacterized protein</fullName>
    </submittedName>
</protein>
<evidence type="ECO:0000256" key="1">
    <source>
        <dbReference type="SAM" id="Phobius"/>
    </source>
</evidence>
<name>A0A840D8A7_9BACE</name>
<keyword evidence="1" id="KW-0472">Membrane</keyword>
<keyword evidence="1" id="KW-1133">Transmembrane helix</keyword>
<dbReference type="RefSeq" id="WP_044163246.1">
    <property type="nucleotide sequence ID" value="NZ_JACIER010000017.1"/>
</dbReference>
<dbReference type="Proteomes" id="UP000560658">
    <property type="component" value="Unassembled WGS sequence"/>
</dbReference>
<feature type="transmembrane region" description="Helical" evidence="1">
    <location>
        <begin position="50"/>
        <end position="76"/>
    </location>
</feature>
<dbReference type="AlphaFoldDB" id="A0A840D8A7"/>
<keyword evidence="3" id="KW-1185">Reference proteome</keyword>
<proteinExistence type="predicted"/>
<evidence type="ECO:0000313" key="3">
    <source>
        <dbReference type="Proteomes" id="UP000560658"/>
    </source>
</evidence>